<dbReference type="HOGENOM" id="CLU_1343389_0_0_1"/>
<dbReference type="OrthoDB" id="3264327at2759"/>
<dbReference type="EMBL" id="KN834777">
    <property type="protein sequence ID" value="KIK60036.1"/>
    <property type="molecule type" value="Genomic_DNA"/>
</dbReference>
<dbReference type="Proteomes" id="UP000053593">
    <property type="component" value="Unassembled WGS sequence"/>
</dbReference>
<dbReference type="AlphaFoldDB" id="A0A0D0BWR2"/>
<evidence type="ECO:0000313" key="1">
    <source>
        <dbReference type="EMBL" id="KIK60036.1"/>
    </source>
</evidence>
<sequence length="204" mass="23153">MSIYILALGQVSEILQAVDDSVNIEHRKPSLILLQLLQVGAPSPIYLMPRLKLLQKFCVIAYKPFNITDILQDLFCTVNTQHHCHGNNCSISEKDEIQQQEHVNVRVKIKKYNHGNPSDIVLNTAQMRDYAHILPFTTHPLELNRVACIQNGAEQEFNFPSNKKSKQNKWTQSLLQQITQTKALSSGVAILQRSGLRNEVQAEL</sequence>
<gene>
    <name evidence="1" type="ORF">GYMLUDRAFT_59758</name>
</gene>
<evidence type="ECO:0000313" key="2">
    <source>
        <dbReference type="Proteomes" id="UP000053593"/>
    </source>
</evidence>
<organism evidence="1 2">
    <name type="scientific">Collybiopsis luxurians FD-317 M1</name>
    <dbReference type="NCBI Taxonomy" id="944289"/>
    <lineage>
        <taxon>Eukaryota</taxon>
        <taxon>Fungi</taxon>
        <taxon>Dikarya</taxon>
        <taxon>Basidiomycota</taxon>
        <taxon>Agaricomycotina</taxon>
        <taxon>Agaricomycetes</taxon>
        <taxon>Agaricomycetidae</taxon>
        <taxon>Agaricales</taxon>
        <taxon>Marasmiineae</taxon>
        <taxon>Omphalotaceae</taxon>
        <taxon>Collybiopsis</taxon>
        <taxon>Collybiopsis luxurians</taxon>
    </lineage>
</organism>
<accession>A0A0D0BWR2</accession>
<reference evidence="1 2" key="1">
    <citation type="submission" date="2014-04" db="EMBL/GenBank/DDBJ databases">
        <title>Evolutionary Origins and Diversification of the Mycorrhizal Mutualists.</title>
        <authorList>
            <consortium name="DOE Joint Genome Institute"/>
            <consortium name="Mycorrhizal Genomics Consortium"/>
            <person name="Kohler A."/>
            <person name="Kuo A."/>
            <person name="Nagy L.G."/>
            <person name="Floudas D."/>
            <person name="Copeland A."/>
            <person name="Barry K.W."/>
            <person name="Cichocki N."/>
            <person name="Veneault-Fourrey C."/>
            <person name="LaButti K."/>
            <person name="Lindquist E.A."/>
            <person name="Lipzen A."/>
            <person name="Lundell T."/>
            <person name="Morin E."/>
            <person name="Murat C."/>
            <person name="Riley R."/>
            <person name="Ohm R."/>
            <person name="Sun H."/>
            <person name="Tunlid A."/>
            <person name="Henrissat B."/>
            <person name="Grigoriev I.V."/>
            <person name="Hibbett D.S."/>
            <person name="Martin F."/>
        </authorList>
    </citation>
    <scope>NUCLEOTIDE SEQUENCE [LARGE SCALE GENOMIC DNA]</scope>
    <source>
        <strain evidence="1 2">FD-317 M1</strain>
    </source>
</reference>
<proteinExistence type="predicted"/>
<name>A0A0D0BWR2_9AGAR</name>
<keyword evidence="2" id="KW-1185">Reference proteome</keyword>
<protein>
    <submittedName>
        <fullName evidence="1">Uncharacterized protein</fullName>
    </submittedName>
</protein>